<comment type="catalytic activity">
    <reaction evidence="1">
        <text>Random endo-hydrolysis of N-acetyl-beta-D-glucosaminide (1-&gt;4)-beta-linkages in chitin and chitodextrins.</text>
        <dbReference type="EC" id="3.2.1.14"/>
    </reaction>
</comment>
<organism evidence="11 12">
    <name type="scientific">Dimargaris cristalligena</name>
    <dbReference type="NCBI Taxonomy" id="215637"/>
    <lineage>
        <taxon>Eukaryota</taxon>
        <taxon>Fungi</taxon>
        <taxon>Fungi incertae sedis</taxon>
        <taxon>Zoopagomycota</taxon>
        <taxon>Kickxellomycotina</taxon>
        <taxon>Dimargaritomycetes</taxon>
        <taxon>Dimargaritales</taxon>
        <taxon>Dimargaritaceae</taxon>
        <taxon>Dimargaris</taxon>
    </lineage>
</organism>
<dbReference type="EMBL" id="ML003952">
    <property type="protein sequence ID" value="RKP33385.1"/>
    <property type="molecule type" value="Genomic_DNA"/>
</dbReference>
<feature type="signal peptide" evidence="9">
    <location>
        <begin position="1"/>
        <end position="24"/>
    </location>
</feature>
<dbReference type="Pfam" id="PF00704">
    <property type="entry name" value="Glyco_hydro_18"/>
    <property type="match status" value="1"/>
</dbReference>
<evidence type="ECO:0000256" key="5">
    <source>
        <dbReference type="ARBA" id="ARBA00023295"/>
    </source>
</evidence>
<evidence type="ECO:0000256" key="7">
    <source>
        <dbReference type="RuleBase" id="RU000489"/>
    </source>
</evidence>
<dbReference type="InterPro" id="IPR001223">
    <property type="entry name" value="Glyco_hydro18_cat"/>
</dbReference>
<feature type="domain" description="GH18" evidence="10">
    <location>
        <begin position="25"/>
        <end position="171"/>
    </location>
</feature>
<sequence length="171" mass="18491">MKSVAGFLSLAAPLLSSLVAPVSSTRVVGYYADWTSGILAAKDIPYTKLTHINYAFGILDAQGNVTLETGTLLDEVVGLAHQNQVQVLLSVGGWTASAQFSPMVSTLEKRTYTIAAILQHIKIHQLDGIDIDWEYPGRMGSLCNVVDKANDSPNLLIFLQELRAALTAEYP</sequence>
<proteinExistence type="inferred from homology"/>
<reference evidence="12" key="1">
    <citation type="journal article" date="2018" name="Nat. Microbiol.">
        <title>Leveraging single-cell genomics to expand the fungal tree of life.</title>
        <authorList>
            <person name="Ahrendt S.R."/>
            <person name="Quandt C.A."/>
            <person name="Ciobanu D."/>
            <person name="Clum A."/>
            <person name="Salamov A."/>
            <person name="Andreopoulos B."/>
            <person name="Cheng J.F."/>
            <person name="Woyke T."/>
            <person name="Pelin A."/>
            <person name="Henrissat B."/>
            <person name="Reynolds N.K."/>
            <person name="Benny G.L."/>
            <person name="Smith M.E."/>
            <person name="James T.Y."/>
            <person name="Grigoriev I.V."/>
        </authorList>
    </citation>
    <scope>NUCLEOTIDE SEQUENCE [LARGE SCALE GENOMIC DNA]</scope>
    <source>
        <strain evidence="12">RSA 468</strain>
    </source>
</reference>
<comment type="similarity">
    <text evidence="8">Belongs to the glycosyl hydrolase 18 family.</text>
</comment>
<dbReference type="STRING" id="215637.A0A4P9ZJY5"/>
<dbReference type="InterPro" id="IPR017853">
    <property type="entry name" value="GH"/>
</dbReference>
<evidence type="ECO:0000313" key="12">
    <source>
        <dbReference type="Proteomes" id="UP000268162"/>
    </source>
</evidence>
<dbReference type="Proteomes" id="UP000268162">
    <property type="component" value="Unassembled WGS sequence"/>
</dbReference>
<evidence type="ECO:0000256" key="4">
    <source>
        <dbReference type="ARBA" id="ARBA00023277"/>
    </source>
</evidence>
<dbReference type="PANTHER" id="PTHR11177:SF392">
    <property type="entry name" value="HAP41P"/>
    <property type="match status" value="1"/>
</dbReference>
<name>A0A4P9ZJY5_9FUNG</name>
<keyword evidence="9" id="KW-0732">Signal</keyword>
<dbReference type="InterPro" id="IPR001579">
    <property type="entry name" value="Glyco_hydro_18_chit_AS"/>
</dbReference>
<dbReference type="InterPro" id="IPR050314">
    <property type="entry name" value="Glycosyl_Hydrlase_18"/>
</dbReference>
<dbReference type="GO" id="GO:0005576">
    <property type="term" value="C:extracellular region"/>
    <property type="evidence" value="ECO:0007669"/>
    <property type="project" value="TreeGrafter"/>
</dbReference>
<evidence type="ECO:0000256" key="2">
    <source>
        <dbReference type="ARBA" id="ARBA00022801"/>
    </source>
</evidence>
<dbReference type="GO" id="GO:0008061">
    <property type="term" value="F:chitin binding"/>
    <property type="evidence" value="ECO:0007669"/>
    <property type="project" value="TreeGrafter"/>
</dbReference>
<keyword evidence="5 7" id="KW-0326">Glycosidase</keyword>
<gene>
    <name evidence="11" type="ORF">BJ085DRAFT_40297</name>
</gene>
<dbReference type="AlphaFoldDB" id="A0A4P9ZJY5"/>
<evidence type="ECO:0000256" key="6">
    <source>
        <dbReference type="ARBA" id="ARBA00023326"/>
    </source>
</evidence>
<evidence type="ECO:0000256" key="3">
    <source>
        <dbReference type="ARBA" id="ARBA00023024"/>
    </source>
</evidence>
<accession>A0A4P9ZJY5</accession>
<dbReference type="PANTHER" id="PTHR11177">
    <property type="entry name" value="CHITINASE"/>
    <property type="match status" value="1"/>
</dbReference>
<feature type="non-terminal residue" evidence="11">
    <location>
        <position position="171"/>
    </location>
</feature>
<evidence type="ECO:0000256" key="9">
    <source>
        <dbReference type="SAM" id="SignalP"/>
    </source>
</evidence>
<evidence type="ECO:0000256" key="1">
    <source>
        <dbReference type="ARBA" id="ARBA00000822"/>
    </source>
</evidence>
<keyword evidence="6" id="KW-0624">Polysaccharide degradation</keyword>
<evidence type="ECO:0000313" key="11">
    <source>
        <dbReference type="EMBL" id="RKP33385.1"/>
    </source>
</evidence>
<dbReference type="Gene3D" id="3.20.20.80">
    <property type="entry name" value="Glycosidases"/>
    <property type="match status" value="1"/>
</dbReference>
<dbReference type="GO" id="GO:0000272">
    <property type="term" value="P:polysaccharide catabolic process"/>
    <property type="evidence" value="ECO:0007669"/>
    <property type="project" value="UniProtKB-KW"/>
</dbReference>
<protein>
    <submittedName>
        <fullName evidence="11">Glycoside hydrolase superfamily</fullName>
    </submittedName>
</protein>
<keyword evidence="3" id="KW-0146">Chitin degradation</keyword>
<keyword evidence="12" id="KW-1185">Reference proteome</keyword>
<keyword evidence="2 7" id="KW-0378">Hydrolase</keyword>
<dbReference type="GO" id="GO:0006032">
    <property type="term" value="P:chitin catabolic process"/>
    <property type="evidence" value="ECO:0007669"/>
    <property type="project" value="UniProtKB-KW"/>
</dbReference>
<evidence type="ECO:0000256" key="8">
    <source>
        <dbReference type="RuleBase" id="RU004453"/>
    </source>
</evidence>
<dbReference type="PROSITE" id="PS51910">
    <property type="entry name" value="GH18_2"/>
    <property type="match status" value="1"/>
</dbReference>
<dbReference type="PROSITE" id="PS01095">
    <property type="entry name" value="GH18_1"/>
    <property type="match status" value="1"/>
</dbReference>
<evidence type="ECO:0000259" key="10">
    <source>
        <dbReference type="PROSITE" id="PS51910"/>
    </source>
</evidence>
<dbReference type="SUPFAM" id="SSF51445">
    <property type="entry name" value="(Trans)glycosidases"/>
    <property type="match status" value="1"/>
</dbReference>
<dbReference type="GO" id="GO:0008843">
    <property type="term" value="F:endochitinase activity"/>
    <property type="evidence" value="ECO:0007669"/>
    <property type="project" value="UniProtKB-EC"/>
</dbReference>
<feature type="chain" id="PRO_5020929252" evidence="9">
    <location>
        <begin position="25"/>
        <end position="171"/>
    </location>
</feature>
<keyword evidence="4" id="KW-0119">Carbohydrate metabolism</keyword>